<gene>
    <name evidence="1" type="ORF">sccontig008-21</name>
</gene>
<reference evidence="1" key="1">
    <citation type="journal article" date="2012" name="Appl. Environ. Microbiol.">
        <title>Identification of the Herboxidiene Biosynthetic Gene Cluster in Streptomyces chromofuscus ATCC 49982.</title>
        <authorList>
            <person name="Shao L."/>
            <person name="Zi J."/>
            <person name="Zeng J."/>
            <person name="Zhan J."/>
        </authorList>
    </citation>
    <scope>NUCLEOTIDE SEQUENCE</scope>
    <source>
        <strain evidence="1">A7847</strain>
    </source>
</reference>
<organism evidence="1">
    <name type="scientific">Streptomyces chromofuscus</name>
    <dbReference type="NCBI Taxonomy" id="42881"/>
    <lineage>
        <taxon>Bacteria</taxon>
        <taxon>Bacillati</taxon>
        <taxon>Actinomycetota</taxon>
        <taxon>Actinomycetes</taxon>
        <taxon>Kitasatosporales</taxon>
        <taxon>Streptomycetaceae</taxon>
        <taxon>Streptomyces</taxon>
    </lineage>
</organism>
<proteinExistence type="predicted"/>
<accession>H6UP01</accession>
<dbReference type="AlphaFoldDB" id="H6UP01"/>
<name>H6UP01_STRCW</name>
<evidence type="ECO:0000313" key="1">
    <source>
        <dbReference type="EMBL" id="AEZ64529.1"/>
    </source>
</evidence>
<sequence>MRIVMGAQNCGFGPAAELVAVSRLLPGHHRVFVGDGVAASFARRNADAFDVIHEMSRSEPVQAAALDGLLASCDQVVSVMDAELALRAVVAGRPVVMVDSLYSFWRTERPPAAIGALCASLPRTSFAAADRHLAVLSPHERVLAAHLLAHHSVVQNFPGVAGRTAAFAALGSGPVTHLSGPVIDLAGVRDVPRGGAPEYDLLINVGGFKNFLLDFDVNNDYLRLLDRWIPDLLRDWPRFRRVLVCGGPYGAHRERSHEIAGGRADCRFLPQRALLRQVATVPHQLLAPGLTALHEALALGRLPLGLHEQHYAHVFTVRRLGSTLFGRSAGRFADVLPRHRIPEDDVAGTAALVEIASRVRTDDTLYARFRRTLNERIERYVALTPAELRHGVAELRDVLGGPPLSSVLATIFGEERGGAPAA</sequence>
<protein>
    <submittedName>
        <fullName evidence="1">Uncharacterized protein</fullName>
    </submittedName>
</protein>
<dbReference type="EMBL" id="JN671974">
    <property type="protein sequence ID" value="AEZ64529.1"/>
    <property type="molecule type" value="Genomic_DNA"/>
</dbReference>